<gene>
    <name evidence="1" type="ORF">EYF80_030654</name>
</gene>
<comment type="caution">
    <text evidence="1">The sequence shown here is derived from an EMBL/GenBank/DDBJ whole genome shotgun (WGS) entry which is preliminary data.</text>
</comment>
<dbReference type="AlphaFoldDB" id="A0A4Z2H0Y6"/>
<organism evidence="1 2">
    <name type="scientific">Liparis tanakae</name>
    <name type="common">Tanaka's snailfish</name>
    <dbReference type="NCBI Taxonomy" id="230148"/>
    <lineage>
        <taxon>Eukaryota</taxon>
        <taxon>Metazoa</taxon>
        <taxon>Chordata</taxon>
        <taxon>Craniata</taxon>
        <taxon>Vertebrata</taxon>
        <taxon>Euteleostomi</taxon>
        <taxon>Actinopterygii</taxon>
        <taxon>Neopterygii</taxon>
        <taxon>Teleostei</taxon>
        <taxon>Neoteleostei</taxon>
        <taxon>Acanthomorphata</taxon>
        <taxon>Eupercaria</taxon>
        <taxon>Perciformes</taxon>
        <taxon>Cottioidei</taxon>
        <taxon>Cottales</taxon>
        <taxon>Liparidae</taxon>
        <taxon>Liparis</taxon>
    </lineage>
</organism>
<name>A0A4Z2H0Y6_9TELE</name>
<reference evidence="1 2" key="1">
    <citation type="submission" date="2019-03" db="EMBL/GenBank/DDBJ databases">
        <title>First draft genome of Liparis tanakae, snailfish: a comprehensive survey of snailfish specific genes.</title>
        <authorList>
            <person name="Kim W."/>
            <person name="Song I."/>
            <person name="Jeong J.-H."/>
            <person name="Kim D."/>
            <person name="Kim S."/>
            <person name="Ryu S."/>
            <person name="Song J.Y."/>
            <person name="Lee S.K."/>
        </authorList>
    </citation>
    <scope>NUCLEOTIDE SEQUENCE [LARGE SCALE GENOMIC DNA]</scope>
    <source>
        <tissue evidence="1">Muscle</tissue>
    </source>
</reference>
<keyword evidence="2" id="KW-1185">Reference proteome</keyword>
<dbReference type="EMBL" id="SRLO01000363">
    <property type="protein sequence ID" value="TNN59120.1"/>
    <property type="molecule type" value="Genomic_DNA"/>
</dbReference>
<evidence type="ECO:0000313" key="2">
    <source>
        <dbReference type="Proteomes" id="UP000314294"/>
    </source>
</evidence>
<evidence type="ECO:0000313" key="1">
    <source>
        <dbReference type="EMBL" id="TNN59120.1"/>
    </source>
</evidence>
<dbReference type="Proteomes" id="UP000314294">
    <property type="component" value="Unassembled WGS sequence"/>
</dbReference>
<proteinExistence type="predicted"/>
<sequence length="82" mass="8905">MNVTAGPPLVTQEVRFVFQRDILTMWSCRSLKCVASDIFNEKCVVEETGMGLSAFWGMGGCGPPGGPWVAINIIVGWVCPGW</sequence>
<protein>
    <submittedName>
        <fullName evidence="1">Uncharacterized protein</fullName>
    </submittedName>
</protein>
<accession>A0A4Z2H0Y6</accession>